<dbReference type="PANTHER" id="PTHR24394">
    <property type="entry name" value="ZINC FINGER PROTEIN"/>
    <property type="match status" value="1"/>
</dbReference>
<keyword evidence="9" id="KW-0539">Nucleus</keyword>
<dbReference type="PROSITE" id="PS00028">
    <property type="entry name" value="ZINC_FINGER_C2H2_1"/>
    <property type="match status" value="4"/>
</dbReference>
<dbReference type="InterPro" id="IPR013087">
    <property type="entry name" value="Znf_C2H2_type"/>
</dbReference>
<proteinExistence type="predicted"/>
<feature type="compositionally biased region" description="Low complexity" evidence="11">
    <location>
        <begin position="66"/>
        <end position="77"/>
    </location>
</feature>
<dbReference type="GO" id="GO:0003677">
    <property type="term" value="F:DNA binding"/>
    <property type="evidence" value="ECO:0007669"/>
    <property type="project" value="UniProtKB-KW"/>
</dbReference>
<keyword evidence="7" id="KW-0238">DNA-binding</keyword>
<dbReference type="Gene3D" id="3.30.160.60">
    <property type="entry name" value="Classic Zinc Finger"/>
    <property type="match status" value="5"/>
</dbReference>
<evidence type="ECO:0000256" key="8">
    <source>
        <dbReference type="ARBA" id="ARBA00023163"/>
    </source>
</evidence>
<evidence type="ECO:0000256" key="3">
    <source>
        <dbReference type="ARBA" id="ARBA00022737"/>
    </source>
</evidence>
<feature type="domain" description="C2H2-type" evidence="12">
    <location>
        <begin position="217"/>
        <end position="244"/>
    </location>
</feature>
<evidence type="ECO:0000256" key="2">
    <source>
        <dbReference type="ARBA" id="ARBA00022723"/>
    </source>
</evidence>
<evidence type="ECO:0000256" key="11">
    <source>
        <dbReference type="SAM" id="MobiDB-lite"/>
    </source>
</evidence>
<dbReference type="FunFam" id="3.30.160.60:FF:002343">
    <property type="entry name" value="Zinc finger protein 33A"/>
    <property type="match status" value="1"/>
</dbReference>
<sequence>MPTDCHYLSSWVHNAVRGKGGEGSHNQQPTTIFRGVFPTKQDGKNTRESLTIMRYSWDGEGRGQRSDSSSVSTSPIASPVLNTDALFPVTLCEIVYKREQAAPHSDRSREDKDRNGSGSRPKQQRYHTRKKRYLCSHCNLTFNRKETRNRHVFVHTGGKPHGCSDCGAKFVQRGHLERHALIHRHEKPHACPDCPARFRDKRNLSTHMLQHTGQKPFGCLLCDSRFSDRSNLRRHEAIHTGKRPYPCTLCNAVFARKVDIVHMSSALEVASPTLYRHIIEGAEVATDEVWLEVGENVVFPKVDDADF</sequence>
<dbReference type="SUPFAM" id="SSF57667">
    <property type="entry name" value="beta-beta-alpha zinc fingers"/>
    <property type="match status" value="3"/>
</dbReference>
<evidence type="ECO:0000256" key="6">
    <source>
        <dbReference type="ARBA" id="ARBA00023015"/>
    </source>
</evidence>
<dbReference type="GO" id="GO:0008270">
    <property type="term" value="F:zinc ion binding"/>
    <property type="evidence" value="ECO:0007669"/>
    <property type="project" value="UniProtKB-KW"/>
</dbReference>
<evidence type="ECO:0000256" key="10">
    <source>
        <dbReference type="PROSITE-ProRule" id="PRU00042"/>
    </source>
</evidence>
<gene>
    <name evidence="13" type="ORF">TGEB3V08_LOCUS3562</name>
</gene>
<protein>
    <recommendedName>
        <fullName evidence="12">C2H2-type domain-containing protein</fullName>
    </recommendedName>
</protein>
<dbReference type="GO" id="GO:0005634">
    <property type="term" value="C:nucleus"/>
    <property type="evidence" value="ECO:0007669"/>
    <property type="project" value="UniProtKB-SubCell"/>
</dbReference>
<accession>A0A7R9JVB8</accession>
<feature type="domain" description="C2H2-type" evidence="12">
    <location>
        <begin position="133"/>
        <end position="160"/>
    </location>
</feature>
<dbReference type="GO" id="GO:0000981">
    <property type="term" value="F:DNA-binding transcription factor activity, RNA polymerase II-specific"/>
    <property type="evidence" value="ECO:0007669"/>
    <property type="project" value="TreeGrafter"/>
</dbReference>
<keyword evidence="5" id="KW-0862">Zinc</keyword>
<dbReference type="PANTHER" id="PTHR24394:SF29">
    <property type="entry name" value="MYONEURIN"/>
    <property type="match status" value="1"/>
</dbReference>
<feature type="region of interest" description="Disordered" evidence="11">
    <location>
        <begin position="55"/>
        <end position="77"/>
    </location>
</feature>
<dbReference type="SMART" id="SM00355">
    <property type="entry name" value="ZnF_C2H2"/>
    <property type="match status" value="4"/>
</dbReference>
<feature type="compositionally biased region" description="Basic and acidic residues" evidence="11">
    <location>
        <begin position="100"/>
        <end position="115"/>
    </location>
</feature>
<comment type="subcellular location">
    <subcellularLocation>
        <location evidence="1">Nucleus</location>
    </subcellularLocation>
</comment>
<reference evidence="13" key="1">
    <citation type="submission" date="2020-11" db="EMBL/GenBank/DDBJ databases">
        <authorList>
            <person name="Tran Van P."/>
        </authorList>
    </citation>
    <scope>NUCLEOTIDE SEQUENCE</scope>
</reference>
<dbReference type="InterPro" id="IPR036236">
    <property type="entry name" value="Znf_C2H2_sf"/>
</dbReference>
<dbReference type="FunFam" id="3.30.160.60:FF:000624">
    <property type="entry name" value="zinc finger protein 697"/>
    <property type="match status" value="1"/>
</dbReference>
<evidence type="ECO:0000256" key="5">
    <source>
        <dbReference type="ARBA" id="ARBA00022833"/>
    </source>
</evidence>
<evidence type="ECO:0000259" key="12">
    <source>
        <dbReference type="PROSITE" id="PS50157"/>
    </source>
</evidence>
<keyword evidence="3" id="KW-0677">Repeat</keyword>
<keyword evidence="4 10" id="KW-0863">Zinc-finger</keyword>
<dbReference type="FunFam" id="3.30.160.60:FF:000322">
    <property type="entry name" value="GDNF-inducible zinc finger protein 1"/>
    <property type="match status" value="1"/>
</dbReference>
<evidence type="ECO:0000313" key="13">
    <source>
        <dbReference type="EMBL" id="CAD7589636.1"/>
    </source>
</evidence>
<keyword evidence="6" id="KW-0805">Transcription regulation</keyword>
<organism evidence="13">
    <name type="scientific">Timema genevievae</name>
    <name type="common">Walking stick</name>
    <dbReference type="NCBI Taxonomy" id="629358"/>
    <lineage>
        <taxon>Eukaryota</taxon>
        <taxon>Metazoa</taxon>
        <taxon>Ecdysozoa</taxon>
        <taxon>Arthropoda</taxon>
        <taxon>Hexapoda</taxon>
        <taxon>Insecta</taxon>
        <taxon>Pterygota</taxon>
        <taxon>Neoptera</taxon>
        <taxon>Polyneoptera</taxon>
        <taxon>Phasmatodea</taxon>
        <taxon>Timematodea</taxon>
        <taxon>Timematoidea</taxon>
        <taxon>Timematidae</taxon>
        <taxon>Timema</taxon>
    </lineage>
</organism>
<evidence type="ECO:0000256" key="9">
    <source>
        <dbReference type="ARBA" id="ARBA00023242"/>
    </source>
</evidence>
<feature type="domain" description="C2H2-type" evidence="12">
    <location>
        <begin position="161"/>
        <end position="188"/>
    </location>
</feature>
<keyword evidence="8" id="KW-0804">Transcription</keyword>
<dbReference type="Pfam" id="PF00096">
    <property type="entry name" value="zf-C2H2"/>
    <property type="match status" value="3"/>
</dbReference>
<dbReference type="PROSITE" id="PS50157">
    <property type="entry name" value="ZINC_FINGER_C2H2_2"/>
    <property type="match status" value="4"/>
</dbReference>
<dbReference type="EMBL" id="OE840140">
    <property type="protein sequence ID" value="CAD7589636.1"/>
    <property type="molecule type" value="Genomic_DNA"/>
</dbReference>
<name>A0A7R9JVB8_TIMGE</name>
<keyword evidence="2" id="KW-0479">Metal-binding</keyword>
<evidence type="ECO:0000256" key="1">
    <source>
        <dbReference type="ARBA" id="ARBA00004123"/>
    </source>
</evidence>
<feature type="region of interest" description="Disordered" evidence="11">
    <location>
        <begin position="100"/>
        <end position="129"/>
    </location>
</feature>
<feature type="domain" description="C2H2-type" evidence="12">
    <location>
        <begin position="189"/>
        <end position="216"/>
    </location>
</feature>
<evidence type="ECO:0000256" key="4">
    <source>
        <dbReference type="ARBA" id="ARBA00022771"/>
    </source>
</evidence>
<evidence type="ECO:0000256" key="7">
    <source>
        <dbReference type="ARBA" id="ARBA00023125"/>
    </source>
</evidence>
<dbReference type="AlphaFoldDB" id="A0A7R9JVB8"/>